<proteinExistence type="predicted"/>
<dbReference type="AlphaFoldDB" id="A0AAE8ET83"/>
<evidence type="ECO:0000256" key="1">
    <source>
        <dbReference type="SAM" id="MobiDB-lite"/>
    </source>
</evidence>
<comment type="caution">
    <text evidence="2">The sequence shown here is derived from an EMBL/GenBank/DDBJ whole genome shotgun (WGS) entry which is preliminary data.</text>
</comment>
<organism evidence="2 3">
    <name type="scientific">Brenneria goodwinii</name>
    <dbReference type="NCBI Taxonomy" id="1109412"/>
    <lineage>
        <taxon>Bacteria</taxon>
        <taxon>Pseudomonadati</taxon>
        <taxon>Pseudomonadota</taxon>
        <taxon>Gammaproteobacteria</taxon>
        <taxon>Enterobacterales</taxon>
        <taxon>Pectobacteriaceae</taxon>
        <taxon>Brenneria</taxon>
    </lineage>
</organism>
<dbReference type="Proteomes" id="UP000285972">
    <property type="component" value="Unassembled WGS sequence"/>
</dbReference>
<name>A0AAE8ET83_9GAMM</name>
<evidence type="ECO:0000313" key="3">
    <source>
        <dbReference type="Proteomes" id="UP000285972"/>
    </source>
</evidence>
<protein>
    <recommendedName>
        <fullName evidence="4">DUF3396 domain-containing protein</fullName>
    </recommendedName>
</protein>
<gene>
    <name evidence="2" type="ORF">BIY26_07405</name>
</gene>
<dbReference type="EMBL" id="MJLX01000014">
    <property type="protein sequence ID" value="RLM26812.1"/>
    <property type="molecule type" value="Genomic_DNA"/>
</dbReference>
<evidence type="ECO:0008006" key="4">
    <source>
        <dbReference type="Google" id="ProtNLM"/>
    </source>
</evidence>
<evidence type="ECO:0000313" key="2">
    <source>
        <dbReference type="EMBL" id="RLM26812.1"/>
    </source>
</evidence>
<dbReference type="Pfam" id="PF11876">
    <property type="entry name" value="TsiV"/>
    <property type="match status" value="1"/>
</dbReference>
<feature type="region of interest" description="Disordered" evidence="1">
    <location>
        <begin position="320"/>
        <end position="340"/>
    </location>
</feature>
<dbReference type="GeneID" id="70909685"/>
<dbReference type="RefSeq" id="WP_095835614.1">
    <property type="nucleotide sequence ID" value="NZ_CP014137.1"/>
</dbReference>
<sequence>MDFFTRFEQARWEFTYGAPDSPEEHNALQVGLVAYFYLDKGYSDQKRQAMAEVFARYDAEFGDKLRWGFYRDPNKGEPYRKRTLQQKQAQMLAEDGEHMDFWWASEEETTYASDYLISIISPADWFEYVHHVVSCVLFYLPIEVLKDGGSKRFEALLLEFCQRLKPLHGLAGLGVQQCYESEEYEHLEYEIGQEFLAIDIPNSHTWETGRDGIRSVNWYTFVQTEWLEKLGGEATLQRQMADPRIALLPYSGGVMIRAGDWPELGWVKDEPYPELYVKVNKALKPIRAPEICSMGYGSIAGEIRFDKTSTAAWLARFDCPDAPQPEKAEPDPVAQEPVDQDPDAHRQFLTRPSGERCLYSGIWSTYQGGRIVRQHFSEGDIFPQWRDSETRTRVIYWTLLERDDGMSAQFPI</sequence>
<accession>A0AAE8ET83</accession>
<reference evidence="2 3" key="1">
    <citation type="submission" date="2016-09" db="EMBL/GenBank/DDBJ databases">
        <authorList>
            <person name="Doonan J."/>
            <person name="Pachebat J.A."/>
            <person name="Golyshin P.N."/>
            <person name="Denman S."/>
            <person name="Mcdonald J.E."/>
        </authorList>
    </citation>
    <scope>NUCLEOTIDE SEQUENCE [LARGE SCALE GENOMIC DNA]</scope>
    <source>
        <strain evidence="2 3">FRB141</strain>
    </source>
</reference>
<dbReference type="InterPro" id="IPR021815">
    <property type="entry name" value="TsiV"/>
</dbReference>